<evidence type="ECO:0000256" key="2">
    <source>
        <dbReference type="ARBA" id="ARBA00022840"/>
    </source>
</evidence>
<feature type="domain" description="ABC transporter" evidence="3">
    <location>
        <begin position="17"/>
        <end position="287"/>
    </location>
</feature>
<protein>
    <submittedName>
        <fullName evidence="4">Methyl coenzyme M reductase system, component A2</fullName>
    </submittedName>
</protein>
<dbReference type="AlphaFoldDB" id="A0A062VAC4"/>
<dbReference type="GO" id="GO:0019700">
    <property type="term" value="P:organic phosphonate catabolic process"/>
    <property type="evidence" value="ECO:0007669"/>
    <property type="project" value="TreeGrafter"/>
</dbReference>
<dbReference type="Pfam" id="PF00005">
    <property type="entry name" value="ABC_tran"/>
    <property type="match status" value="2"/>
</dbReference>
<dbReference type="InterPro" id="IPR027417">
    <property type="entry name" value="P-loop_NTPase"/>
</dbReference>
<evidence type="ECO:0000313" key="5">
    <source>
        <dbReference type="Proteomes" id="UP000027153"/>
    </source>
</evidence>
<gene>
    <name evidence="4" type="ORF">ANME2D_01120</name>
</gene>
<evidence type="ECO:0000313" key="4">
    <source>
        <dbReference type="EMBL" id="KCZ72689.1"/>
    </source>
</evidence>
<evidence type="ECO:0000259" key="3">
    <source>
        <dbReference type="PROSITE" id="PS50893"/>
    </source>
</evidence>
<accession>A0A062VAC4</accession>
<name>A0A062VAC4_9EURY</name>
<sequence>MRSYDLPVVNKNMTLFIEIKDLRVGFDGVDVLKDIDIEIKEGEILGILGKSSAGKSILMHVLRGVEAFDDISGSVIYHLSKCNECGLIERPSKAGTPCPKCKSKLEKFEVDFVKLPIHDPIRRDVTRRIAIMLQRTFALYGDERVIVNVMNALQEIGQLGPDAINRAADLLDHVNLSNRMMHIARELSGGEKQRVVLARQLVKNPILLLADEPTGTLDPKTAELVHETILSATRDFKMSLIITSHWPKVIEELSHRALWLDEGKIIKIGDPQDVASEFMKEVGEIGNQDEVEIGKPIIRARDLKMTYFSLDRGIVRAVNDINLDVNESEIFGLIGVSGAGKTTTSKIISGLLRPTSGSIEVRIGDEWIDLTQFGPDKKGRATKYIGVLHQEYSLYPHRNVIDNLTESIGLDLPFELGERKAIQTLMTAGFTEKKAKEILTKMPDELSEGERHRVAMAQVLIKEPRILVFDEPTGTMDPVTKIEIAKSILHARKELGETFVIVSHDMDFVGQICDRAALMRLGKIVDIGDSDSVLSKLSQKEREEALEGIVKELK</sequence>
<dbReference type="Gene3D" id="3.40.50.300">
    <property type="entry name" value="P-loop containing nucleotide triphosphate hydrolases"/>
    <property type="match status" value="2"/>
</dbReference>
<dbReference type="PATRIC" id="fig|1392998.3.peg.1287"/>
<dbReference type="GO" id="GO:0005524">
    <property type="term" value="F:ATP binding"/>
    <property type="evidence" value="ECO:0007669"/>
    <property type="project" value="UniProtKB-KW"/>
</dbReference>
<keyword evidence="1" id="KW-0547">Nucleotide-binding</keyword>
<dbReference type="InterPro" id="IPR003439">
    <property type="entry name" value="ABC_transporter-like_ATP-bd"/>
</dbReference>
<dbReference type="NCBIfam" id="TIGR03269">
    <property type="entry name" value="met_CoM_red_A2"/>
    <property type="match status" value="1"/>
</dbReference>
<dbReference type="Proteomes" id="UP000027153">
    <property type="component" value="Unassembled WGS sequence"/>
</dbReference>
<dbReference type="InterPro" id="IPR003593">
    <property type="entry name" value="AAA+_ATPase"/>
</dbReference>
<feature type="domain" description="ABC transporter" evidence="3">
    <location>
        <begin position="298"/>
        <end position="546"/>
    </location>
</feature>
<dbReference type="PANTHER" id="PTHR42764:SF2">
    <property type="entry name" value="ABC TRANSPORTER, ATP-BINDING PROTEIN"/>
    <property type="match status" value="1"/>
</dbReference>
<reference evidence="4 5" key="1">
    <citation type="journal article" date="2013" name="Nature">
        <title>Anaerobic oxidation of methane coupled to nitrate reduction in a novel archaeal lineage.</title>
        <authorList>
            <person name="Haroon M.F."/>
            <person name="Hu S."/>
            <person name="Shi Y."/>
            <person name="Imelfort M."/>
            <person name="Keller J."/>
            <person name="Hugenholtz P."/>
            <person name="Yuan Z."/>
            <person name="Tyson G.W."/>
        </authorList>
    </citation>
    <scope>NUCLEOTIDE SEQUENCE [LARGE SCALE GENOMIC DNA]</scope>
    <source>
        <strain evidence="4 5">ANME-2d</strain>
    </source>
</reference>
<dbReference type="InterPro" id="IPR017669">
    <property type="entry name" value="Me_Coenz_M_Rdtase_A2"/>
</dbReference>
<dbReference type="InterPro" id="IPR017871">
    <property type="entry name" value="ABC_transporter-like_CS"/>
</dbReference>
<dbReference type="EMBL" id="JMIY01000002">
    <property type="protein sequence ID" value="KCZ72689.1"/>
    <property type="molecule type" value="Genomic_DNA"/>
</dbReference>
<dbReference type="SUPFAM" id="SSF52540">
    <property type="entry name" value="P-loop containing nucleoside triphosphate hydrolases"/>
    <property type="match status" value="2"/>
</dbReference>
<comment type="caution">
    <text evidence="4">The sequence shown here is derived from an EMBL/GenBank/DDBJ whole genome shotgun (WGS) entry which is preliminary data.</text>
</comment>
<dbReference type="GO" id="GO:0016887">
    <property type="term" value="F:ATP hydrolysis activity"/>
    <property type="evidence" value="ECO:0007669"/>
    <property type="project" value="InterPro"/>
</dbReference>
<dbReference type="PROSITE" id="PS00211">
    <property type="entry name" value="ABC_TRANSPORTER_1"/>
    <property type="match status" value="1"/>
</dbReference>
<keyword evidence="5" id="KW-1185">Reference proteome</keyword>
<proteinExistence type="predicted"/>
<evidence type="ECO:0000256" key="1">
    <source>
        <dbReference type="ARBA" id="ARBA00022741"/>
    </source>
</evidence>
<dbReference type="PANTHER" id="PTHR42764">
    <property type="entry name" value="PHOSPHONATES UTILIZATION ATP-BINDING PROTEIN PHNK-RELATED"/>
    <property type="match status" value="1"/>
</dbReference>
<dbReference type="SMART" id="SM00382">
    <property type="entry name" value="AAA"/>
    <property type="match status" value="2"/>
</dbReference>
<dbReference type="PROSITE" id="PS50893">
    <property type="entry name" value="ABC_TRANSPORTER_2"/>
    <property type="match status" value="2"/>
</dbReference>
<organism evidence="4 5">
    <name type="scientific">Candidatus Methanoperedens nitratireducens</name>
    <dbReference type="NCBI Taxonomy" id="1392998"/>
    <lineage>
        <taxon>Archaea</taxon>
        <taxon>Methanobacteriati</taxon>
        <taxon>Methanobacteriota</taxon>
        <taxon>Stenosarchaea group</taxon>
        <taxon>Methanomicrobia</taxon>
        <taxon>Methanosarcinales</taxon>
        <taxon>ANME-2 cluster</taxon>
        <taxon>Candidatus Methanoperedentaceae</taxon>
        <taxon>Candidatus Methanoperedens</taxon>
    </lineage>
</organism>
<keyword evidence="2" id="KW-0067">ATP-binding</keyword>